<evidence type="ECO:0000313" key="3">
    <source>
        <dbReference type="Proteomes" id="UP001633002"/>
    </source>
</evidence>
<proteinExistence type="predicted"/>
<dbReference type="AlphaFoldDB" id="A0ABD3HLJ1"/>
<feature type="region of interest" description="Disordered" evidence="1">
    <location>
        <begin position="63"/>
        <end position="83"/>
    </location>
</feature>
<dbReference type="EMBL" id="JBJQOH010000003">
    <property type="protein sequence ID" value="KAL3692490.1"/>
    <property type="molecule type" value="Genomic_DNA"/>
</dbReference>
<feature type="compositionally biased region" description="Polar residues" evidence="1">
    <location>
        <begin position="1"/>
        <end position="17"/>
    </location>
</feature>
<protein>
    <submittedName>
        <fullName evidence="2">Uncharacterized protein</fullName>
    </submittedName>
</protein>
<evidence type="ECO:0000256" key="1">
    <source>
        <dbReference type="SAM" id="MobiDB-lite"/>
    </source>
</evidence>
<reference evidence="2 3" key="1">
    <citation type="submission" date="2024-09" db="EMBL/GenBank/DDBJ databases">
        <title>Chromosome-scale assembly of Riccia sorocarpa.</title>
        <authorList>
            <person name="Paukszto L."/>
        </authorList>
    </citation>
    <scope>NUCLEOTIDE SEQUENCE [LARGE SCALE GENOMIC DNA]</scope>
    <source>
        <strain evidence="2">LP-2024</strain>
        <tissue evidence="2">Aerial parts of the thallus</tissue>
    </source>
</reference>
<comment type="caution">
    <text evidence="2">The sequence shown here is derived from an EMBL/GenBank/DDBJ whole genome shotgun (WGS) entry which is preliminary data.</text>
</comment>
<sequence>MRSSSAAAVQPSDTLLTNDGRRRERAQPCGCGVAKFVVMLGCALSLPLPPPVIHRYVSEESLGDNNRNLYRPSRTTPKSHGAL</sequence>
<gene>
    <name evidence="2" type="ORF">R1sor_006141</name>
</gene>
<dbReference type="Proteomes" id="UP001633002">
    <property type="component" value="Unassembled WGS sequence"/>
</dbReference>
<feature type="region of interest" description="Disordered" evidence="1">
    <location>
        <begin position="1"/>
        <end position="25"/>
    </location>
</feature>
<name>A0ABD3HLJ1_9MARC</name>
<accession>A0ABD3HLJ1</accession>
<evidence type="ECO:0000313" key="2">
    <source>
        <dbReference type="EMBL" id="KAL3692490.1"/>
    </source>
</evidence>
<keyword evidence="3" id="KW-1185">Reference proteome</keyword>
<organism evidence="2 3">
    <name type="scientific">Riccia sorocarpa</name>
    <dbReference type="NCBI Taxonomy" id="122646"/>
    <lineage>
        <taxon>Eukaryota</taxon>
        <taxon>Viridiplantae</taxon>
        <taxon>Streptophyta</taxon>
        <taxon>Embryophyta</taxon>
        <taxon>Marchantiophyta</taxon>
        <taxon>Marchantiopsida</taxon>
        <taxon>Marchantiidae</taxon>
        <taxon>Marchantiales</taxon>
        <taxon>Ricciaceae</taxon>
        <taxon>Riccia</taxon>
    </lineage>
</organism>